<dbReference type="AlphaFoldDB" id="A0A1H8F7J4"/>
<dbReference type="Proteomes" id="UP000199585">
    <property type="component" value="Unassembled WGS sequence"/>
</dbReference>
<evidence type="ECO:0000313" key="2">
    <source>
        <dbReference type="EMBL" id="SEN27881.1"/>
    </source>
</evidence>
<accession>A0A1H8F7J4</accession>
<gene>
    <name evidence="2" type="ORF">SAMN04488003_11277</name>
</gene>
<evidence type="ECO:0000259" key="1">
    <source>
        <dbReference type="Pfam" id="PF21926"/>
    </source>
</evidence>
<dbReference type="SUPFAM" id="SSF55729">
    <property type="entry name" value="Acyl-CoA N-acyltransferases (Nat)"/>
    <property type="match status" value="1"/>
</dbReference>
<dbReference type="EMBL" id="FOCI01000012">
    <property type="protein sequence ID" value="SEN27881.1"/>
    <property type="molecule type" value="Genomic_DNA"/>
</dbReference>
<dbReference type="RefSeq" id="WP_089902939.1">
    <property type="nucleotide sequence ID" value="NZ_FOCI01000012.1"/>
</dbReference>
<feature type="domain" description="N-acyl amino acid synthase FeeM catalytic core" evidence="1">
    <location>
        <begin position="20"/>
        <end position="178"/>
    </location>
</feature>
<dbReference type="Pfam" id="PF21926">
    <property type="entry name" value="FeeM"/>
    <property type="match status" value="1"/>
</dbReference>
<dbReference type="OrthoDB" id="9812697at2"/>
<dbReference type="STRING" id="245187.SAMN04488003_11277"/>
<evidence type="ECO:0000313" key="3">
    <source>
        <dbReference type="Proteomes" id="UP000199585"/>
    </source>
</evidence>
<reference evidence="2 3" key="1">
    <citation type="submission" date="2016-10" db="EMBL/GenBank/DDBJ databases">
        <authorList>
            <person name="de Groot N.N."/>
        </authorList>
    </citation>
    <scope>NUCLEOTIDE SEQUENCE [LARGE SCALE GENOMIC DNA]</scope>
    <source>
        <strain evidence="2 3">DSM 16213</strain>
    </source>
</reference>
<name>A0A1H8F7J4_9RHOB</name>
<dbReference type="Gene3D" id="3.40.630.30">
    <property type="match status" value="1"/>
</dbReference>
<sequence length="192" mass="21629">MLTRRFNVGRAVTADDLHDVGAFRYRCYLADGLIAPRPDNCFLDEYDHHANAQVHRVRYDDRTVGTIRLHILDDSHHASATMAAFADILMPKIASGLKLIDGARFAVAPDLGPMRLAVARQTLRIYANHAKANDVHYSVAAVSLDRIPFYERLYGFHRISEPRAYGGLSKPLVLMGSDLRKSRFSQRHVTID</sequence>
<proteinExistence type="predicted"/>
<protein>
    <recommendedName>
        <fullName evidence="1">N-acyl amino acid synthase FeeM catalytic core domain-containing protein</fullName>
    </recommendedName>
</protein>
<organism evidence="2 3">
    <name type="scientific">Loktanella fryxellensis</name>
    <dbReference type="NCBI Taxonomy" id="245187"/>
    <lineage>
        <taxon>Bacteria</taxon>
        <taxon>Pseudomonadati</taxon>
        <taxon>Pseudomonadota</taxon>
        <taxon>Alphaproteobacteria</taxon>
        <taxon>Rhodobacterales</taxon>
        <taxon>Roseobacteraceae</taxon>
        <taxon>Loktanella</taxon>
    </lineage>
</organism>
<dbReference type="InterPro" id="IPR016181">
    <property type="entry name" value="Acyl_CoA_acyltransferase"/>
</dbReference>
<dbReference type="InterPro" id="IPR054597">
    <property type="entry name" value="FeeM_cat"/>
</dbReference>
<keyword evidence="3" id="KW-1185">Reference proteome</keyword>